<accession>A0A180H390</accession>
<feature type="region of interest" description="Disordered" evidence="1">
    <location>
        <begin position="140"/>
        <end position="232"/>
    </location>
</feature>
<protein>
    <submittedName>
        <fullName evidence="2 3">Uncharacterized protein</fullName>
    </submittedName>
</protein>
<feature type="compositionally biased region" description="Low complexity" evidence="1">
    <location>
        <begin position="168"/>
        <end position="186"/>
    </location>
</feature>
<dbReference type="EMBL" id="ADAS02000003">
    <property type="protein sequence ID" value="OAV99281.1"/>
    <property type="molecule type" value="Genomic_DNA"/>
</dbReference>
<keyword evidence="4" id="KW-1185">Reference proteome</keyword>
<sequence>METCSQTVAIGHGITCAHKISKIIKDGSSLMPDDFHDQWNLQYNPKFENQDKIELNLDEEIKKLTLALSKETPRRLETILGQIHQLVAGTHIFIPTQAPGVKKKPKGRPKTKKKVLMSTKRDPSSFEVVEAKLKKKELEKKRVVKSRKQPEQKSKQIKKDNVKEEPELSSSSPKESIQSKTSSKTSEQQEDERKPISPMKSKSSHPDKIPDEKEETTKTLKATHLEQIPVHL</sequence>
<organism evidence="2">
    <name type="scientific">Puccinia triticina (isolate 1-1 / race 1 (BBBD))</name>
    <name type="common">Brown leaf rust fungus</name>
    <dbReference type="NCBI Taxonomy" id="630390"/>
    <lineage>
        <taxon>Eukaryota</taxon>
        <taxon>Fungi</taxon>
        <taxon>Dikarya</taxon>
        <taxon>Basidiomycota</taxon>
        <taxon>Pucciniomycotina</taxon>
        <taxon>Pucciniomycetes</taxon>
        <taxon>Pucciniales</taxon>
        <taxon>Pucciniaceae</taxon>
        <taxon>Puccinia</taxon>
    </lineage>
</organism>
<dbReference type="Proteomes" id="UP000005240">
    <property type="component" value="Unassembled WGS sequence"/>
</dbReference>
<feature type="compositionally biased region" description="Basic residues" evidence="1">
    <location>
        <begin position="101"/>
        <end position="115"/>
    </location>
</feature>
<gene>
    <name evidence="2" type="ORF">PTTG_25334</name>
</gene>
<feature type="region of interest" description="Disordered" evidence="1">
    <location>
        <begin position="97"/>
        <end position="127"/>
    </location>
</feature>
<name>A0A180H390_PUCT1</name>
<dbReference type="VEuPathDB" id="FungiDB:PTTG_25334"/>
<feature type="compositionally biased region" description="Basic and acidic residues" evidence="1">
    <location>
        <begin position="148"/>
        <end position="166"/>
    </location>
</feature>
<reference evidence="2" key="1">
    <citation type="submission" date="2009-11" db="EMBL/GenBank/DDBJ databases">
        <authorList>
            <consortium name="The Broad Institute Genome Sequencing Platform"/>
            <person name="Ward D."/>
            <person name="Feldgarden M."/>
            <person name="Earl A."/>
            <person name="Young S.K."/>
            <person name="Zeng Q."/>
            <person name="Koehrsen M."/>
            <person name="Alvarado L."/>
            <person name="Berlin A."/>
            <person name="Bochicchio J."/>
            <person name="Borenstein D."/>
            <person name="Chapman S.B."/>
            <person name="Chen Z."/>
            <person name="Engels R."/>
            <person name="Freedman E."/>
            <person name="Gellesch M."/>
            <person name="Goldberg J."/>
            <person name="Griggs A."/>
            <person name="Gujja S."/>
            <person name="Heilman E."/>
            <person name="Heiman D."/>
            <person name="Hepburn T."/>
            <person name="Howarth C."/>
            <person name="Jen D."/>
            <person name="Larson L."/>
            <person name="Lewis B."/>
            <person name="Mehta T."/>
            <person name="Park D."/>
            <person name="Pearson M."/>
            <person name="Roberts A."/>
            <person name="Saif S."/>
            <person name="Shea T."/>
            <person name="Shenoy N."/>
            <person name="Sisk P."/>
            <person name="Stolte C."/>
            <person name="Sykes S."/>
            <person name="Thomson T."/>
            <person name="Walk T."/>
            <person name="White J."/>
            <person name="Yandava C."/>
            <person name="Izard J."/>
            <person name="Baranova O.V."/>
            <person name="Blanton J.M."/>
            <person name="Tanner A.C."/>
            <person name="Dewhirst F.E."/>
            <person name="Haas B."/>
            <person name="Nusbaum C."/>
            <person name="Birren B."/>
        </authorList>
    </citation>
    <scope>NUCLEOTIDE SEQUENCE [LARGE SCALE GENOMIC DNA]</scope>
    <source>
        <strain evidence="2">1-1 BBBD Race 1</strain>
    </source>
</reference>
<dbReference type="EnsemblFungi" id="PTTG_25334-t43_1">
    <property type="protein sequence ID" value="PTTG_25334-t43_1-p1"/>
    <property type="gene ID" value="PTTG_25334"/>
</dbReference>
<reference evidence="3 4" key="3">
    <citation type="journal article" date="2017" name="G3 (Bethesda)">
        <title>Comparative analysis highlights variable genome content of wheat rusts and divergence of the mating loci.</title>
        <authorList>
            <person name="Cuomo C.A."/>
            <person name="Bakkeren G."/>
            <person name="Khalil H.B."/>
            <person name="Panwar V."/>
            <person name="Joly D."/>
            <person name="Linning R."/>
            <person name="Sakthikumar S."/>
            <person name="Song X."/>
            <person name="Adiconis X."/>
            <person name="Fan L."/>
            <person name="Goldberg J.M."/>
            <person name="Levin J.Z."/>
            <person name="Young S."/>
            <person name="Zeng Q."/>
            <person name="Anikster Y."/>
            <person name="Bruce M."/>
            <person name="Wang M."/>
            <person name="Yin C."/>
            <person name="McCallum B."/>
            <person name="Szabo L.J."/>
            <person name="Hulbert S."/>
            <person name="Chen X."/>
            <person name="Fellers J.P."/>
        </authorList>
    </citation>
    <scope>NUCLEOTIDE SEQUENCE</scope>
    <source>
        <strain evidence="3">isolate 1-1 / race 1 (BBBD)</strain>
        <strain evidence="4">Isolate 1-1 / race 1 (BBBD)</strain>
    </source>
</reference>
<evidence type="ECO:0000256" key="1">
    <source>
        <dbReference type="SAM" id="MobiDB-lite"/>
    </source>
</evidence>
<proteinExistence type="predicted"/>
<reference evidence="2" key="2">
    <citation type="submission" date="2016-05" db="EMBL/GenBank/DDBJ databases">
        <title>Comparative analysis highlights variable genome content of wheat rusts and divergence of the mating loci.</title>
        <authorList>
            <person name="Cuomo C.A."/>
            <person name="Bakkeren G."/>
            <person name="Szabo L."/>
            <person name="Khalil H."/>
            <person name="Joly D."/>
            <person name="Goldberg J."/>
            <person name="Young S."/>
            <person name="Zeng Q."/>
            <person name="Fellers J."/>
        </authorList>
    </citation>
    <scope>NUCLEOTIDE SEQUENCE [LARGE SCALE GENOMIC DNA]</scope>
    <source>
        <strain evidence="2">1-1 BBBD Race 1</strain>
    </source>
</reference>
<dbReference type="AlphaFoldDB" id="A0A180H390"/>
<evidence type="ECO:0000313" key="3">
    <source>
        <dbReference type="EnsemblFungi" id="PTTG_25334-t43_1-p1"/>
    </source>
</evidence>
<evidence type="ECO:0000313" key="2">
    <source>
        <dbReference type="EMBL" id="OAV99281.1"/>
    </source>
</evidence>
<evidence type="ECO:0000313" key="4">
    <source>
        <dbReference type="Proteomes" id="UP000005240"/>
    </source>
</evidence>
<feature type="compositionally biased region" description="Basic and acidic residues" evidence="1">
    <location>
        <begin position="204"/>
        <end position="218"/>
    </location>
</feature>
<reference evidence="3" key="4">
    <citation type="submission" date="2025-05" db="UniProtKB">
        <authorList>
            <consortium name="EnsemblFungi"/>
        </authorList>
    </citation>
    <scope>IDENTIFICATION</scope>
    <source>
        <strain evidence="3">isolate 1-1 / race 1 (BBBD)</strain>
    </source>
</reference>